<dbReference type="AlphaFoldDB" id="A0A0F9USW4"/>
<dbReference type="Pfam" id="PF14559">
    <property type="entry name" value="TPR_19"/>
    <property type="match status" value="1"/>
</dbReference>
<dbReference type="InterPro" id="IPR019734">
    <property type="entry name" value="TPR_rpt"/>
</dbReference>
<sequence>MKKPLALINVTIMFILAILMINSTFLYSQVFAMASGTVKSEDGKPIKGAKVILIFSEDGTKYELITDKKGRWRKASMRSGAWTIGFMAEGYEPQNFNITFSAIKKNPPIDVKLTFIPKSPLITGDALYQQKKYDEALKEYQRVLTENQDLYQVYDKIGLCYYRLNDIENAIEAFKLMLEKEPQSQDTLINLSAIYFEKGDLEEGMKYFEQLDEKSLEDPSMFYNIGILLFKNRKIDMAIDYLQKCLAVDPRYVNGYYQLALVYLNKGDLEEAKKNLKKVIELAPESEKAALAKKMLENIK</sequence>
<dbReference type="EMBL" id="LAZR01000833">
    <property type="protein sequence ID" value="KKN56743.1"/>
    <property type="molecule type" value="Genomic_DNA"/>
</dbReference>
<evidence type="ECO:0000256" key="2">
    <source>
        <dbReference type="ARBA" id="ARBA00022803"/>
    </source>
</evidence>
<protein>
    <submittedName>
        <fullName evidence="4">Uncharacterized protein</fullName>
    </submittedName>
</protein>
<evidence type="ECO:0000256" key="1">
    <source>
        <dbReference type="ARBA" id="ARBA00022737"/>
    </source>
</evidence>
<dbReference type="Pfam" id="PF13414">
    <property type="entry name" value="TPR_11"/>
    <property type="match status" value="1"/>
</dbReference>
<keyword evidence="2" id="KW-0802">TPR repeat</keyword>
<evidence type="ECO:0000256" key="3">
    <source>
        <dbReference type="SAM" id="Phobius"/>
    </source>
</evidence>
<dbReference type="PROSITE" id="PS50293">
    <property type="entry name" value="TPR_REGION"/>
    <property type="match status" value="1"/>
</dbReference>
<dbReference type="PANTHER" id="PTHR44858">
    <property type="entry name" value="TETRATRICOPEPTIDE REPEAT PROTEIN 6"/>
    <property type="match status" value="1"/>
</dbReference>
<reference evidence="4" key="1">
    <citation type="journal article" date="2015" name="Nature">
        <title>Complex archaea that bridge the gap between prokaryotes and eukaryotes.</title>
        <authorList>
            <person name="Spang A."/>
            <person name="Saw J.H."/>
            <person name="Jorgensen S.L."/>
            <person name="Zaremba-Niedzwiedzka K."/>
            <person name="Martijn J."/>
            <person name="Lind A.E."/>
            <person name="van Eijk R."/>
            <person name="Schleper C."/>
            <person name="Guy L."/>
            <person name="Ettema T.J."/>
        </authorList>
    </citation>
    <scope>NUCLEOTIDE SEQUENCE</scope>
</reference>
<dbReference type="Pfam" id="PF00515">
    <property type="entry name" value="TPR_1"/>
    <property type="match status" value="1"/>
</dbReference>
<dbReference type="PANTHER" id="PTHR44858:SF1">
    <property type="entry name" value="UDP-N-ACETYLGLUCOSAMINE--PEPTIDE N-ACETYLGLUCOSAMINYLTRANSFERASE SPINDLY-RELATED"/>
    <property type="match status" value="1"/>
</dbReference>
<dbReference type="SMART" id="SM00028">
    <property type="entry name" value="TPR"/>
    <property type="match status" value="4"/>
</dbReference>
<keyword evidence="3" id="KW-0812">Transmembrane</keyword>
<gene>
    <name evidence="4" type="ORF">LCGC14_0569250</name>
</gene>
<feature type="transmembrane region" description="Helical" evidence="3">
    <location>
        <begin position="6"/>
        <end position="27"/>
    </location>
</feature>
<dbReference type="SUPFAM" id="SSF48452">
    <property type="entry name" value="TPR-like"/>
    <property type="match status" value="1"/>
</dbReference>
<evidence type="ECO:0000313" key="4">
    <source>
        <dbReference type="EMBL" id="KKN56743.1"/>
    </source>
</evidence>
<comment type="caution">
    <text evidence="4">The sequence shown here is derived from an EMBL/GenBank/DDBJ whole genome shotgun (WGS) entry which is preliminary data.</text>
</comment>
<keyword evidence="1" id="KW-0677">Repeat</keyword>
<name>A0A0F9USW4_9ZZZZ</name>
<keyword evidence="3" id="KW-1133">Transmembrane helix</keyword>
<dbReference type="Gene3D" id="1.25.40.10">
    <property type="entry name" value="Tetratricopeptide repeat domain"/>
    <property type="match status" value="2"/>
</dbReference>
<dbReference type="InterPro" id="IPR008969">
    <property type="entry name" value="CarboxyPept-like_regulatory"/>
</dbReference>
<organism evidence="4">
    <name type="scientific">marine sediment metagenome</name>
    <dbReference type="NCBI Taxonomy" id="412755"/>
    <lineage>
        <taxon>unclassified sequences</taxon>
        <taxon>metagenomes</taxon>
        <taxon>ecological metagenomes</taxon>
    </lineage>
</organism>
<accession>A0A0F9USW4</accession>
<proteinExistence type="predicted"/>
<dbReference type="Pfam" id="PF13181">
    <property type="entry name" value="TPR_8"/>
    <property type="match status" value="1"/>
</dbReference>
<dbReference type="Gene3D" id="2.60.40.1120">
    <property type="entry name" value="Carboxypeptidase-like, regulatory domain"/>
    <property type="match status" value="1"/>
</dbReference>
<keyword evidence="3" id="KW-0472">Membrane</keyword>
<dbReference type="InterPro" id="IPR050498">
    <property type="entry name" value="Ycf3"/>
</dbReference>
<dbReference type="InterPro" id="IPR011990">
    <property type="entry name" value="TPR-like_helical_dom_sf"/>
</dbReference>
<dbReference type="SUPFAM" id="SSF49464">
    <property type="entry name" value="Carboxypeptidase regulatory domain-like"/>
    <property type="match status" value="1"/>
</dbReference>
<dbReference type="Pfam" id="PF13620">
    <property type="entry name" value="CarboxypepD_reg"/>
    <property type="match status" value="1"/>
</dbReference>
<dbReference type="PROSITE" id="PS50005">
    <property type="entry name" value="TPR"/>
    <property type="match status" value="4"/>
</dbReference>